<dbReference type="Proteomes" id="UP000600363">
    <property type="component" value="Unassembled WGS sequence"/>
</dbReference>
<dbReference type="NCBIfam" id="NF007129">
    <property type="entry name" value="PRK09570.1"/>
    <property type="match status" value="1"/>
</dbReference>
<evidence type="ECO:0000313" key="6">
    <source>
        <dbReference type="Proteomes" id="UP000600363"/>
    </source>
</evidence>
<keyword evidence="3 5" id="KW-0548">Nucleotidyltransferase</keyword>
<evidence type="ECO:0000256" key="2">
    <source>
        <dbReference type="ARBA" id="ARBA00023163"/>
    </source>
</evidence>
<comment type="similarity">
    <text evidence="3">Belongs to the archaeal Rpo5/eukaryotic RPB5 RNA polymerase subunit family.</text>
</comment>
<dbReference type="EC" id="2.7.7.6" evidence="3"/>
<dbReference type="EMBL" id="DUIH01000011">
    <property type="protein sequence ID" value="HIH69589.1"/>
    <property type="molecule type" value="Genomic_DNA"/>
</dbReference>
<dbReference type="PANTHER" id="PTHR10535:SF0">
    <property type="entry name" value="DNA-DIRECTED RNA POLYMERASES I, II, AND III SUBUNIT RPABC1"/>
    <property type="match status" value="1"/>
</dbReference>
<dbReference type="InterPro" id="IPR014381">
    <property type="entry name" value="Arch_Rpo5/euc_Rpb5"/>
</dbReference>
<comment type="catalytic activity">
    <reaction evidence="3">
        <text>RNA(n) + a ribonucleoside 5'-triphosphate = RNA(n+1) + diphosphate</text>
        <dbReference type="Rhea" id="RHEA:21248"/>
        <dbReference type="Rhea" id="RHEA-COMP:14527"/>
        <dbReference type="Rhea" id="RHEA-COMP:17342"/>
        <dbReference type="ChEBI" id="CHEBI:33019"/>
        <dbReference type="ChEBI" id="CHEBI:61557"/>
        <dbReference type="ChEBI" id="CHEBI:140395"/>
        <dbReference type="EC" id="2.7.7.6"/>
    </reaction>
</comment>
<keyword evidence="3" id="KW-0963">Cytoplasm</keyword>
<evidence type="ECO:0000256" key="1">
    <source>
        <dbReference type="ARBA" id="ARBA00022478"/>
    </source>
</evidence>
<keyword evidence="3 5" id="KW-0808">Transferase</keyword>
<keyword evidence="1 3" id="KW-0240">DNA-directed RNA polymerase</keyword>
<dbReference type="Gene3D" id="3.90.940.20">
    <property type="entry name" value="RPB5-like RNA polymerase subunit"/>
    <property type="match status" value="1"/>
</dbReference>
<dbReference type="Pfam" id="PF01191">
    <property type="entry name" value="RNA_pol_Rpb5_C"/>
    <property type="match status" value="1"/>
</dbReference>
<dbReference type="GO" id="GO:0006366">
    <property type="term" value="P:transcription by RNA polymerase II"/>
    <property type="evidence" value="ECO:0007669"/>
    <property type="project" value="TreeGrafter"/>
</dbReference>
<protein>
    <recommendedName>
        <fullName evidence="3">DNA-directed RNA polymerase subunit Rpo5</fullName>
        <ecNumber evidence="3">2.7.7.6</ecNumber>
    </recommendedName>
    <alternativeName>
        <fullName evidence="3">DNA-directed RNA polymerase subunit H</fullName>
    </alternativeName>
</protein>
<dbReference type="GO" id="GO:0042797">
    <property type="term" value="P:tRNA transcription by RNA polymerase III"/>
    <property type="evidence" value="ECO:0007669"/>
    <property type="project" value="TreeGrafter"/>
</dbReference>
<dbReference type="InterPro" id="IPR035913">
    <property type="entry name" value="RPB5-like_sf"/>
</dbReference>
<comment type="subunit">
    <text evidence="3">Part of the RNA polymerase complex.</text>
</comment>
<proteinExistence type="inferred from homology"/>
<dbReference type="GO" id="GO:0006362">
    <property type="term" value="P:transcription elongation by RNA polymerase I"/>
    <property type="evidence" value="ECO:0007669"/>
    <property type="project" value="TreeGrafter"/>
</dbReference>
<dbReference type="PANTHER" id="PTHR10535">
    <property type="entry name" value="DNA-DIRECTED RNA POLYMERASES I, II, AND III SUBUNIT RPABC1"/>
    <property type="match status" value="1"/>
</dbReference>
<organism evidence="5 6">
    <name type="scientific">Methermicoccus shengliensis</name>
    <dbReference type="NCBI Taxonomy" id="660064"/>
    <lineage>
        <taxon>Archaea</taxon>
        <taxon>Methanobacteriati</taxon>
        <taxon>Methanobacteriota</taxon>
        <taxon>Stenosarchaea group</taxon>
        <taxon>Methanomicrobia</taxon>
        <taxon>Methanosarcinales</taxon>
        <taxon>Methermicoccaceae</taxon>
        <taxon>Methermicoccus</taxon>
    </lineage>
</organism>
<dbReference type="AlphaFoldDB" id="A0A832VZI3"/>
<dbReference type="SUPFAM" id="SSF55287">
    <property type="entry name" value="RPB5-like RNA polymerase subunit"/>
    <property type="match status" value="1"/>
</dbReference>
<evidence type="ECO:0000313" key="5">
    <source>
        <dbReference type="EMBL" id="HIH69589.1"/>
    </source>
</evidence>
<reference evidence="5" key="1">
    <citation type="journal article" date="2020" name="bioRxiv">
        <title>A rank-normalized archaeal taxonomy based on genome phylogeny resolves widespread incomplete and uneven classifications.</title>
        <authorList>
            <person name="Rinke C."/>
            <person name="Chuvochina M."/>
            <person name="Mussig A.J."/>
            <person name="Chaumeil P.-A."/>
            <person name="Waite D.W."/>
            <person name="Whitman W.B."/>
            <person name="Parks D.H."/>
            <person name="Hugenholtz P."/>
        </authorList>
    </citation>
    <scope>NUCLEOTIDE SEQUENCE</scope>
    <source>
        <strain evidence="5">UBA12518</strain>
    </source>
</reference>
<dbReference type="GO" id="GO:0000428">
    <property type="term" value="C:DNA-directed RNA polymerase complex"/>
    <property type="evidence" value="ECO:0007669"/>
    <property type="project" value="UniProtKB-KW"/>
</dbReference>
<gene>
    <name evidence="3" type="primary">rpo5</name>
    <name evidence="3" type="synonym">rpoH</name>
    <name evidence="5" type="ORF">HA299_03060</name>
</gene>
<accession>A0A832VZI3</accession>
<sequence length="78" mass="8565">MTQINVLEHEMVPHHEVLSEGDVRAVLQKYAISKEDLPKIRVDDPAAQAVGAQVGDVLKITRVSPTAGTFVAYRLVIE</sequence>
<comment type="subcellular location">
    <subcellularLocation>
        <location evidence="3">Cytoplasm</location>
    </subcellularLocation>
</comment>
<dbReference type="HAMAP" id="MF_00025">
    <property type="entry name" value="RNApol_Rpo5_RPB5"/>
    <property type="match status" value="1"/>
</dbReference>
<evidence type="ECO:0000259" key="4">
    <source>
        <dbReference type="Pfam" id="PF01191"/>
    </source>
</evidence>
<feature type="domain" description="RNA polymerase subunit H/Rpb5 C-terminal" evidence="4">
    <location>
        <begin position="4"/>
        <end position="76"/>
    </location>
</feature>
<keyword evidence="2 3" id="KW-0804">Transcription</keyword>
<comment type="function">
    <text evidence="3">DNA-dependent RNA polymerase (RNAP) catalyzes the transcription of DNA into RNA using the four ribonucleoside triphosphates as substrates.</text>
</comment>
<dbReference type="GO" id="GO:0003899">
    <property type="term" value="F:DNA-directed RNA polymerase activity"/>
    <property type="evidence" value="ECO:0007669"/>
    <property type="project" value="UniProtKB-UniRule"/>
</dbReference>
<dbReference type="InterPro" id="IPR000783">
    <property type="entry name" value="RNA_pol_subH/Rpb5_C"/>
</dbReference>
<dbReference type="GO" id="GO:0003677">
    <property type="term" value="F:DNA binding"/>
    <property type="evidence" value="ECO:0007669"/>
    <property type="project" value="InterPro"/>
</dbReference>
<name>A0A832VZI3_9EURY</name>
<comment type="caution">
    <text evidence="5">The sequence shown here is derived from an EMBL/GenBank/DDBJ whole genome shotgun (WGS) entry which is preliminary data.</text>
</comment>
<dbReference type="GO" id="GO:0005737">
    <property type="term" value="C:cytoplasm"/>
    <property type="evidence" value="ECO:0007669"/>
    <property type="project" value="UniProtKB-SubCell"/>
</dbReference>
<evidence type="ECO:0000256" key="3">
    <source>
        <dbReference type="HAMAP-Rule" id="MF_00025"/>
    </source>
</evidence>